<evidence type="ECO:0000256" key="1">
    <source>
        <dbReference type="SAM" id="MobiDB-lite"/>
    </source>
</evidence>
<dbReference type="EMBL" id="JACPNR010000004">
    <property type="protein sequence ID" value="MBI2677501.1"/>
    <property type="molecule type" value="Genomic_DNA"/>
</dbReference>
<dbReference type="Proteomes" id="UP000779809">
    <property type="component" value="Unassembled WGS sequence"/>
</dbReference>
<feature type="region of interest" description="Disordered" evidence="1">
    <location>
        <begin position="43"/>
        <end position="66"/>
    </location>
</feature>
<proteinExistence type="predicted"/>
<dbReference type="AlphaFoldDB" id="A0A932A6B5"/>
<gene>
    <name evidence="2" type="ORF">HYX28_01825</name>
</gene>
<protein>
    <submittedName>
        <fullName evidence="2">Uncharacterized protein</fullName>
    </submittedName>
</protein>
<name>A0A932A6B5_9BACT</name>
<organism evidence="2 3">
    <name type="scientific">Candidatus Korobacter versatilis</name>
    <dbReference type="NCBI Taxonomy" id="658062"/>
    <lineage>
        <taxon>Bacteria</taxon>
        <taxon>Pseudomonadati</taxon>
        <taxon>Acidobacteriota</taxon>
        <taxon>Terriglobia</taxon>
        <taxon>Terriglobales</taxon>
        <taxon>Candidatus Korobacteraceae</taxon>
        <taxon>Candidatus Korobacter</taxon>
    </lineage>
</organism>
<evidence type="ECO:0000313" key="2">
    <source>
        <dbReference type="EMBL" id="MBI2677501.1"/>
    </source>
</evidence>
<accession>A0A932A6B5</accession>
<evidence type="ECO:0000313" key="3">
    <source>
        <dbReference type="Proteomes" id="UP000779809"/>
    </source>
</evidence>
<sequence length="66" mass="7543">MILLGAYLLLALLVIEQGRIIESQRLLIRALFSDSLQLNAMRVEKHQSEQHTQPHQSKRAPAPELQ</sequence>
<reference evidence="2" key="1">
    <citation type="submission" date="2020-07" db="EMBL/GenBank/DDBJ databases">
        <title>Huge and variable diversity of episymbiotic CPR bacteria and DPANN archaea in groundwater ecosystems.</title>
        <authorList>
            <person name="He C.Y."/>
            <person name="Keren R."/>
            <person name="Whittaker M."/>
            <person name="Farag I.F."/>
            <person name="Doudna J."/>
            <person name="Cate J.H.D."/>
            <person name="Banfield J.F."/>
        </authorList>
    </citation>
    <scope>NUCLEOTIDE SEQUENCE</scope>
    <source>
        <strain evidence="2">NC_groundwater_580_Pr5_B-0.1um_64_19</strain>
    </source>
</reference>
<comment type="caution">
    <text evidence="2">The sequence shown here is derived from an EMBL/GenBank/DDBJ whole genome shotgun (WGS) entry which is preliminary data.</text>
</comment>